<evidence type="ECO:0000259" key="1">
    <source>
        <dbReference type="PROSITE" id="PS51186"/>
    </source>
</evidence>
<comment type="caution">
    <text evidence="2">The sequence shown here is derived from an EMBL/GenBank/DDBJ whole genome shotgun (WGS) entry which is preliminary data.</text>
</comment>
<reference evidence="2" key="1">
    <citation type="submission" date="2023-03" db="EMBL/GenBank/DDBJ databases">
        <title>Massive genome expansion in bonnet fungi (Mycena s.s.) driven by repeated elements and novel gene families across ecological guilds.</title>
        <authorList>
            <consortium name="Lawrence Berkeley National Laboratory"/>
            <person name="Harder C.B."/>
            <person name="Miyauchi S."/>
            <person name="Viragh M."/>
            <person name="Kuo A."/>
            <person name="Thoen E."/>
            <person name="Andreopoulos B."/>
            <person name="Lu D."/>
            <person name="Skrede I."/>
            <person name="Drula E."/>
            <person name="Henrissat B."/>
            <person name="Morin E."/>
            <person name="Kohler A."/>
            <person name="Barry K."/>
            <person name="LaButti K."/>
            <person name="Morin E."/>
            <person name="Salamov A."/>
            <person name="Lipzen A."/>
            <person name="Mereny Z."/>
            <person name="Hegedus B."/>
            <person name="Baldrian P."/>
            <person name="Stursova M."/>
            <person name="Weitz H."/>
            <person name="Taylor A."/>
            <person name="Grigoriev I.V."/>
            <person name="Nagy L.G."/>
            <person name="Martin F."/>
            <person name="Kauserud H."/>
        </authorList>
    </citation>
    <scope>NUCLEOTIDE SEQUENCE</scope>
    <source>
        <strain evidence="2">CBHHK173m</strain>
    </source>
</reference>
<feature type="domain" description="N-acetyltransferase" evidence="1">
    <location>
        <begin position="197"/>
        <end position="341"/>
    </location>
</feature>
<dbReference type="GO" id="GO:0016747">
    <property type="term" value="F:acyltransferase activity, transferring groups other than amino-acyl groups"/>
    <property type="evidence" value="ECO:0007669"/>
    <property type="project" value="InterPro"/>
</dbReference>
<name>A0AAD6U9T0_9AGAR</name>
<dbReference type="Pfam" id="PF00583">
    <property type="entry name" value="Acetyltransf_1"/>
    <property type="match status" value="1"/>
</dbReference>
<keyword evidence="3" id="KW-1185">Reference proteome</keyword>
<dbReference type="Gene3D" id="3.40.630.30">
    <property type="match status" value="1"/>
</dbReference>
<dbReference type="EMBL" id="JARJCN010000023">
    <property type="protein sequence ID" value="KAJ7089891.1"/>
    <property type="molecule type" value="Genomic_DNA"/>
</dbReference>
<evidence type="ECO:0000313" key="3">
    <source>
        <dbReference type="Proteomes" id="UP001222325"/>
    </source>
</evidence>
<sequence>MQPLLDLLNDDETPFEDAIDGLLPEYLRDRAVRQEKESEKDGTGQTLRPLTRSDVASFVDGAAAGRGTAPWSVSQAIALRKLKLGQERRRAGYAEHNISTFQPPASAEQKLLPAGSAYASEAPRGVVEALEAITTTPFENSLLARLHGVVSGADIPGLVSVDWETSTPWMRLMGDIRAHYVLAHPERDAPLSTARPITYTALQPWHLDQVHDLLWRAFWSGIDVSDSLEYSPERCTIVAAHGHLVVGVAILSSPRETYITYLAVRAGWDNAQIATTMLYHLITLNPHQDITLHVSANNSAMLLYNRFGFKAEEFVAGFYDAYLDPNSRTSKNAFRLRLRQH</sequence>
<proteinExistence type="predicted"/>
<dbReference type="SUPFAM" id="SSF55729">
    <property type="entry name" value="Acyl-CoA N-acyltransferases (Nat)"/>
    <property type="match status" value="1"/>
</dbReference>
<dbReference type="AlphaFoldDB" id="A0AAD6U9T0"/>
<accession>A0AAD6U9T0</accession>
<gene>
    <name evidence="2" type="ORF">B0H15DRAFT_922693</name>
</gene>
<organism evidence="2 3">
    <name type="scientific">Mycena belliarum</name>
    <dbReference type="NCBI Taxonomy" id="1033014"/>
    <lineage>
        <taxon>Eukaryota</taxon>
        <taxon>Fungi</taxon>
        <taxon>Dikarya</taxon>
        <taxon>Basidiomycota</taxon>
        <taxon>Agaricomycotina</taxon>
        <taxon>Agaricomycetes</taxon>
        <taxon>Agaricomycetidae</taxon>
        <taxon>Agaricales</taxon>
        <taxon>Marasmiineae</taxon>
        <taxon>Mycenaceae</taxon>
        <taxon>Mycena</taxon>
    </lineage>
</organism>
<dbReference type="Proteomes" id="UP001222325">
    <property type="component" value="Unassembled WGS sequence"/>
</dbReference>
<dbReference type="PROSITE" id="PS51186">
    <property type="entry name" value="GNAT"/>
    <property type="match status" value="1"/>
</dbReference>
<protein>
    <recommendedName>
        <fullName evidence="1">N-acetyltransferase domain-containing protein</fullName>
    </recommendedName>
</protein>
<dbReference type="InterPro" id="IPR000182">
    <property type="entry name" value="GNAT_dom"/>
</dbReference>
<evidence type="ECO:0000313" key="2">
    <source>
        <dbReference type="EMBL" id="KAJ7089891.1"/>
    </source>
</evidence>
<dbReference type="InterPro" id="IPR016181">
    <property type="entry name" value="Acyl_CoA_acyltransferase"/>
</dbReference>